<dbReference type="Proteomes" id="UP000004295">
    <property type="component" value="Unassembled WGS sequence"/>
</dbReference>
<dbReference type="GO" id="GO:0006508">
    <property type="term" value="P:proteolysis"/>
    <property type="evidence" value="ECO:0007669"/>
    <property type="project" value="InterPro"/>
</dbReference>
<dbReference type="RefSeq" id="WP_004334451.1">
    <property type="nucleotide sequence ID" value="NZ_ACNN01000029.1"/>
</dbReference>
<dbReference type="InterPro" id="IPR000200">
    <property type="entry name" value="Peptidase_C10"/>
</dbReference>
<dbReference type="Gene3D" id="3.90.70.50">
    <property type="entry name" value="Peptidase C10, streptopain"/>
    <property type="match status" value="1"/>
</dbReference>
<evidence type="ECO:0000313" key="2">
    <source>
        <dbReference type="EMBL" id="EEN82213.1"/>
    </source>
</evidence>
<dbReference type="EMBL" id="ACNN01000029">
    <property type="protein sequence ID" value="EEN82213.1"/>
    <property type="molecule type" value="Genomic_DNA"/>
</dbReference>
<evidence type="ECO:0000256" key="1">
    <source>
        <dbReference type="SAM" id="SignalP"/>
    </source>
</evidence>
<keyword evidence="1" id="KW-0732">Signal</keyword>
<sequence length="455" mass="52320">MKAKITILSWSIAALGAVVLTSCNSQPKGDLSPQTHNSPTLVEQQIANLYQSIFNELPQGGLRAASNEKVGNGETYITNFAKGGFMLYNVDSLGEVILLGISEGGSLSTQDTIHQPMLRNILNQAAILGEEVAPKIHKDLEESNHGDPSRSPLPWIREYFGFPRYTLDTENFESKKPMKPSTLEFGQYAPFFNYLPKNKETEHDLLGCANTALAAFFSFYKLPKAIVCNNKTTKMDWENLWDSNREVYNLKKATGKKFYWKSVLEDDPVLSDQIALMCMYIYYKTGHIWSGSSGTAVENWRVKRFLKKHNFNPDVVDYDEKTLLAYLQKYKRPVLAYGEGDNTFDSWHYWVFDGYMENRCDLISVRQDYEGGPWVKDKVIKKNVISRFYHCNWGWSGDNNGYFRSHLLRPFYRYGIVSPTTELRTDLPDSEENYARHGKLFLTYPKELAEYWTIK</sequence>
<reference evidence="2 3" key="1">
    <citation type="submission" date="2009-04" db="EMBL/GenBank/DDBJ databases">
        <authorList>
            <person name="Sebastian Y."/>
            <person name="Madupu R."/>
            <person name="Durkin A.S."/>
            <person name="Torralba M."/>
            <person name="Methe B."/>
            <person name="Sutton G.G."/>
            <person name="Strausberg R.L."/>
            <person name="Nelson K.E."/>
        </authorList>
    </citation>
    <scope>NUCLEOTIDE SEQUENCE [LARGE SCALE GENOMIC DNA]</scope>
    <source>
        <strain evidence="3">ATCC 35406 / BCRC 14492 / JCM 8526 / NCTC 13058 / HG 370</strain>
    </source>
</reference>
<dbReference type="AlphaFoldDB" id="C3JC90"/>
<dbReference type="GeneID" id="93365734"/>
<feature type="signal peptide" evidence="1">
    <location>
        <begin position="1"/>
        <end position="25"/>
    </location>
</feature>
<keyword evidence="3" id="KW-1185">Reference proteome</keyword>
<gene>
    <name evidence="2" type="ORF">POREN0001_0490</name>
</gene>
<organism evidence="2 3">
    <name type="scientific">Porphyromonas endodontalis (strain ATCC 35406 / DSM 24491 / JCM 8526 / CCUG 16442 / BCRC 14492 / NCTC 13058 / HG 370)</name>
    <name type="common">Bacteroides endodontalis</name>
    <dbReference type="NCBI Taxonomy" id="553175"/>
    <lineage>
        <taxon>Bacteria</taxon>
        <taxon>Pseudomonadati</taxon>
        <taxon>Bacteroidota</taxon>
        <taxon>Bacteroidia</taxon>
        <taxon>Bacteroidales</taxon>
        <taxon>Porphyromonadaceae</taxon>
        <taxon>Porphyromonas</taxon>
    </lineage>
</organism>
<proteinExistence type="predicted"/>
<dbReference type="STRING" id="553175.POREN0001_0490"/>
<comment type="caution">
    <text evidence="2">The sequence shown here is derived from an EMBL/GenBank/DDBJ whole genome shotgun (WGS) entry which is preliminary data.</text>
</comment>
<dbReference type="InterPro" id="IPR044934">
    <property type="entry name" value="Streptopain_sf"/>
</dbReference>
<evidence type="ECO:0000313" key="3">
    <source>
        <dbReference type="Proteomes" id="UP000004295"/>
    </source>
</evidence>
<dbReference type="InterPro" id="IPR038765">
    <property type="entry name" value="Papain-like_cys_pep_sf"/>
</dbReference>
<dbReference type="Pfam" id="PF01640">
    <property type="entry name" value="Peptidase_C10"/>
    <property type="match status" value="1"/>
</dbReference>
<feature type="chain" id="PRO_5002928061" description="Peptidase C10 family" evidence="1">
    <location>
        <begin position="26"/>
        <end position="455"/>
    </location>
</feature>
<protein>
    <recommendedName>
        <fullName evidence="4">Peptidase C10 family</fullName>
    </recommendedName>
</protein>
<dbReference type="GO" id="GO:0008234">
    <property type="term" value="F:cysteine-type peptidase activity"/>
    <property type="evidence" value="ECO:0007669"/>
    <property type="project" value="InterPro"/>
</dbReference>
<evidence type="ECO:0008006" key="4">
    <source>
        <dbReference type="Google" id="ProtNLM"/>
    </source>
</evidence>
<name>C3JC90_POREA</name>
<dbReference type="PROSITE" id="PS51257">
    <property type="entry name" value="PROKAR_LIPOPROTEIN"/>
    <property type="match status" value="1"/>
</dbReference>
<accession>C3JC90</accession>
<dbReference type="SUPFAM" id="SSF54001">
    <property type="entry name" value="Cysteine proteinases"/>
    <property type="match status" value="1"/>
</dbReference>